<evidence type="ECO:0000256" key="2">
    <source>
        <dbReference type="ARBA" id="ARBA00004496"/>
    </source>
</evidence>
<keyword evidence="12" id="KW-0324">Glycolysis</keyword>
<dbReference type="Gene3D" id="3.40.50.1260">
    <property type="entry name" value="Phosphoglycerate kinase, N-terminal domain"/>
    <property type="match status" value="2"/>
</dbReference>
<dbReference type="GO" id="GO:0043531">
    <property type="term" value="F:ADP binding"/>
    <property type="evidence" value="ECO:0007669"/>
    <property type="project" value="TreeGrafter"/>
</dbReference>
<evidence type="ECO:0000256" key="10">
    <source>
        <dbReference type="ARBA" id="ARBA00022777"/>
    </source>
</evidence>
<dbReference type="GO" id="GO:0005829">
    <property type="term" value="C:cytosol"/>
    <property type="evidence" value="ECO:0007669"/>
    <property type="project" value="TreeGrafter"/>
</dbReference>
<feature type="binding site" evidence="12 14">
    <location>
        <begin position="357"/>
        <end position="360"/>
    </location>
    <ligand>
        <name>ATP</name>
        <dbReference type="ChEBI" id="CHEBI:30616"/>
    </ligand>
</feature>
<dbReference type="FunFam" id="3.40.50.1260:FF:000001">
    <property type="entry name" value="Phosphoglycerate kinase"/>
    <property type="match status" value="1"/>
</dbReference>
<organism evidence="16 17">
    <name type="scientific">Duganella lactea</name>
    <dbReference type="NCBI Taxonomy" id="2692173"/>
    <lineage>
        <taxon>Bacteria</taxon>
        <taxon>Pseudomonadati</taxon>
        <taxon>Pseudomonadota</taxon>
        <taxon>Betaproteobacteria</taxon>
        <taxon>Burkholderiales</taxon>
        <taxon>Oxalobacteraceae</taxon>
        <taxon>Telluria group</taxon>
        <taxon>Duganella</taxon>
    </lineage>
</organism>
<dbReference type="PROSITE" id="PS00111">
    <property type="entry name" value="PGLYCERATE_KINASE"/>
    <property type="match status" value="1"/>
</dbReference>
<keyword evidence="11 12" id="KW-0067">ATP-binding</keyword>
<evidence type="ECO:0000256" key="5">
    <source>
        <dbReference type="ARBA" id="ARBA00011245"/>
    </source>
</evidence>
<evidence type="ECO:0000256" key="9">
    <source>
        <dbReference type="ARBA" id="ARBA00022741"/>
    </source>
</evidence>
<feature type="binding site" evidence="12 13">
    <location>
        <begin position="29"/>
        <end position="31"/>
    </location>
    <ligand>
        <name>substrate</name>
    </ligand>
</feature>
<evidence type="ECO:0000313" key="17">
    <source>
        <dbReference type="Proteomes" id="UP000474565"/>
    </source>
</evidence>
<dbReference type="PIRSF" id="PIRSF000724">
    <property type="entry name" value="Pgk"/>
    <property type="match status" value="1"/>
</dbReference>
<evidence type="ECO:0000256" key="14">
    <source>
        <dbReference type="PIRSR" id="PIRSR000724-2"/>
    </source>
</evidence>
<comment type="caution">
    <text evidence="16">The sequence shown here is derived from an EMBL/GenBank/DDBJ whole genome shotgun (WGS) entry which is preliminary data.</text>
</comment>
<accession>A0A6L8MFH7</accession>
<name>A0A6L8MFH7_9BURK</name>
<proteinExistence type="inferred from homology"/>
<keyword evidence="8 12" id="KW-0808">Transferase</keyword>
<dbReference type="PANTHER" id="PTHR11406:SF23">
    <property type="entry name" value="PHOSPHOGLYCERATE KINASE 1, CHLOROPLASTIC-RELATED"/>
    <property type="match status" value="1"/>
</dbReference>
<sequence length="405" mass="41709">MSAVLNFIRLQDLIDQNALQGKRVFIRADLNVPQDDAGNITEDTRIRASVPAIQAAVAAGAKVMVTSHLGRPTEGEFKPEDSLAPVAARLSELLGQPVELKQNWVDGAGLEGLQAGQVVLLENVRVNQGEKKNADELAQKMAALCDIYVNDAFGTAHRAEASTHGIAKFAPVAAAGPLLAAELDALGKALGAPARPLLAIVAGSKVSTKLSILESLADKVDNLIVGGGIANTFMLAAGLKIGKSLAEPDLVGAAKIIIDKLAARGAQVPIPVDVVTAKEFSPSAVATVKDVKDVADDDMILDIGPQTAAILAAQIASAGTIVWNGPVGVFEFDQFAEGTKTLALAIAESKAFSIAGGGDTLAAIAKYNIGAQVGYISTGGGAFLEFLEGKTLPAVEILTQRAASK</sequence>
<dbReference type="InterPro" id="IPR015824">
    <property type="entry name" value="Phosphoglycerate_kinase_N"/>
</dbReference>
<keyword evidence="7 12" id="KW-0963">Cytoplasm</keyword>
<evidence type="ECO:0000313" key="16">
    <source>
        <dbReference type="EMBL" id="MYM81710.1"/>
    </source>
</evidence>
<feature type="binding site" evidence="12 14">
    <location>
        <position position="331"/>
    </location>
    <ligand>
        <name>ATP</name>
        <dbReference type="ChEBI" id="CHEBI:30616"/>
    </ligand>
</feature>
<evidence type="ECO:0000256" key="6">
    <source>
        <dbReference type="ARBA" id="ARBA00013061"/>
    </source>
</evidence>
<keyword evidence="10 12" id="KW-0418">Kinase</keyword>
<feature type="binding site" evidence="12">
    <location>
        <position position="158"/>
    </location>
    <ligand>
        <name>substrate</name>
    </ligand>
</feature>
<evidence type="ECO:0000256" key="11">
    <source>
        <dbReference type="ARBA" id="ARBA00022840"/>
    </source>
</evidence>
<dbReference type="Pfam" id="PF00162">
    <property type="entry name" value="PGK"/>
    <property type="match status" value="1"/>
</dbReference>
<reference evidence="16 17" key="1">
    <citation type="submission" date="2019-12" db="EMBL/GenBank/DDBJ databases">
        <title>Novel species isolated from a subtropical stream in China.</title>
        <authorList>
            <person name="Lu H."/>
        </authorList>
    </citation>
    <scope>NUCLEOTIDE SEQUENCE [LARGE SCALE GENOMIC DNA]</scope>
    <source>
        <strain evidence="16 17">FT50W</strain>
    </source>
</reference>
<feature type="binding site" evidence="12">
    <location>
        <position position="45"/>
    </location>
    <ligand>
        <name>substrate</name>
    </ligand>
</feature>
<dbReference type="InterPro" id="IPR036043">
    <property type="entry name" value="Phosphoglycerate_kinase_sf"/>
</dbReference>
<dbReference type="RefSeq" id="WP_161018854.1">
    <property type="nucleotide sequence ID" value="NZ_WWCP01000005.1"/>
</dbReference>
<comment type="subunit">
    <text evidence="5 12">Monomer.</text>
</comment>
<evidence type="ECO:0000256" key="13">
    <source>
        <dbReference type="PIRSR" id="PIRSR000724-1"/>
    </source>
</evidence>
<feature type="binding site" evidence="13">
    <location>
        <position position="158"/>
    </location>
    <ligand>
        <name>(2R)-3-phosphoglycerate</name>
        <dbReference type="ChEBI" id="CHEBI:58272"/>
    </ligand>
</feature>
<feature type="binding site" evidence="13">
    <location>
        <position position="45"/>
    </location>
    <ligand>
        <name>(2R)-3-phosphoglycerate</name>
        <dbReference type="ChEBI" id="CHEBI:58272"/>
    </ligand>
</feature>
<evidence type="ECO:0000256" key="12">
    <source>
        <dbReference type="HAMAP-Rule" id="MF_00145"/>
    </source>
</evidence>
<evidence type="ECO:0000256" key="8">
    <source>
        <dbReference type="ARBA" id="ARBA00022679"/>
    </source>
</evidence>
<evidence type="ECO:0000256" key="3">
    <source>
        <dbReference type="ARBA" id="ARBA00005215"/>
    </source>
</evidence>
<dbReference type="GO" id="GO:0004618">
    <property type="term" value="F:phosphoglycerate kinase activity"/>
    <property type="evidence" value="ECO:0007669"/>
    <property type="project" value="UniProtKB-UniRule"/>
</dbReference>
<comment type="pathway">
    <text evidence="12">Carbohydrate degradation; glycolysis; pyruvate from D-glyceraldehyde 3-phosphate: step 2/5.</text>
</comment>
<dbReference type="GO" id="GO:0006094">
    <property type="term" value="P:gluconeogenesis"/>
    <property type="evidence" value="ECO:0007669"/>
    <property type="project" value="TreeGrafter"/>
</dbReference>
<dbReference type="Proteomes" id="UP000474565">
    <property type="component" value="Unassembled WGS sequence"/>
</dbReference>
<dbReference type="PANTHER" id="PTHR11406">
    <property type="entry name" value="PHOSPHOGLYCERATE KINASE"/>
    <property type="match status" value="1"/>
</dbReference>
<dbReference type="EC" id="2.7.2.3" evidence="6 12"/>
<dbReference type="InterPro" id="IPR001576">
    <property type="entry name" value="Phosphoglycerate_kinase"/>
</dbReference>
<feature type="binding site" evidence="12">
    <location>
        <position position="125"/>
    </location>
    <ligand>
        <name>substrate</name>
    </ligand>
</feature>
<comment type="catalytic activity">
    <reaction evidence="1 12 15">
        <text>(2R)-3-phosphoglycerate + ATP = (2R)-3-phospho-glyceroyl phosphate + ADP</text>
        <dbReference type="Rhea" id="RHEA:14801"/>
        <dbReference type="ChEBI" id="CHEBI:30616"/>
        <dbReference type="ChEBI" id="CHEBI:57604"/>
        <dbReference type="ChEBI" id="CHEBI:58272"/>
        <dbReference type="ChEBI" id="CHEBI:456216"/>
        <dbReference type="EC" id="2.7.2.3"/>
    </reaction>
</comment>
<dbReference type="GO" id="GO:0005524">
    <property type="term" value="F:ATP binding"/>
    <property type="evidence" value="ECO:0007669"/>
    <property type="project" value="UniProtKB-KW"/>
</dbReference>
<protein>
    <recommendedName>
        <fullName evidence="6 12">Phosphoglycerate kinase</fullName>
        <ecNumber evidence="6 12">2.7.2.3</ecNumber>
    </recommendedName>
</protein>
<keyword evidence="9 12" id="KW-0547">Nucleotide-binding</keyword>
<dbReference type="AlphaFoldDB" id="A0A6L8MFH7"/>
<dbReference type="SUPFAM" id="SSF53748">
    <property type="entry name" value="Phosphoglycerate kinase"/>
    <property type="match status" value="1"/>
</dbReference>
<dbReference type="GO" id="GO:0006096">
    <property type="term" value="P:glycolytic process"/>
    <property type="evidence" value="ECO:0007669"/>
    <property type="project" value="UniProtKB-UniRule"/>
</dbReference>
<dbReference type="FunFam" id="3.40.50.1260:FF:000002">
    <property type="entry name" value="Phosphoglycerate kinase"/>
    <property type="match status" value="1"/>
</dbReference>
<gene>
    <name evidence="12 16" type="primary">pgk</name>
    <name evidence="16" type="ORF">GTP44_07030</name>
</gene>
<feature type="binding site" evidence="12 13">
    <location>
        <begin position="68"/>
        <end position="71"/>
    </location>
    <ligand>
        <name>substrate</name>
    </ligand>
</feature>
<dbReference type="UniPathway" id="UPA00109">
    <property type="reaction ID" value="UER00185"/>
</dbReference>
<comment type="similarity">
    <text evidence="4 12 15">Belongs to the phosphoglycerate kinase family.</text>
</comment>
<comment type="pathway">
    <text evidence="3">Carbohydrate biosynthesis; Calvin cycle.</text>
</comment>
<evidence type="ECO:0000256" key="4">
    <source>
        <dbReference type="ARBA" id="ARBA00008982"/>
    </source>
</evidence>
<comment type="subcellular location">
    <subcellularLocation>
        <location evidence="2 12">Cytoplasm</location>
    </subcellularLocation>
</comment>
<comment type="caution">
    <text evidence="12">Lacks conserved residue(s) required for the propagation of feature annotation.</text>
</comment>
<evidence type="ECO:0000256" key="1">
    <source>
        <dbReference type="ARBA" id="ARBA00000642"/>
    </source>
</evidence>
<evidence type="ECO:0000256" key="7">
    <source>
        <dbReference type="ARBA" id="ARBA00022490"/>
    </source>
</evidence>
<dbReference type="InterPro" id="IPR015911">
    <property type="entry name" value="Phosphoglycerate_kinase_CS"/>
</dbReference>
<dbReference type="PRINTS" id="PR00477">
    <property type="entry name" value="PHGLYCKINASE"/>
</dbReference>
<dbReference type="EMBL" id="WWCP01000005">
    <property type="protein sequence ID" value="MYM81710.1"/>
    <property type="molecule type" value="Genomic_DNA"/>
</dbReference>
<feature type="binding site" evidence="13">
    <location>
        <position position="125"/>
    </location>
    <ligand>
        <name>(2R)-3-phosphoglycerate</name>
        <dbReference type="ChEBI" id="CHEBI:58272"/>
    </ligand>
</feature>
<dbReference type="HAMAP" id="MF_00145">
    <property type="entry name" value="Phosphoglyc_kinase"/>
    <property type="match status" value="1"/>
</dbReference>
<evidence type="ECO:0000256" key="15">
    <source>
        <dbReference type="RuleBase" id="RU000532"/>
    </source>
</evidence>
<feature type="binding site" evidence="12 14">
    <location>
        <position position="209"/>
    </location>
    <ligand>
        <name>ATP</name>
        <dbReference type="ChEBI" id="CHEBI:30616"/>
    </ligand>
</feature>